<dbReference type="InterPro" id="IPR036291">
    <property type="entry name" value="NAD(P)-bd_dom_sf"/>
</dbReference>
<organism evidence="15 16">
    <name type="scientific">Saccharibacillus brassicae</name>
    <dbReference type="NCBI Taxonomy" id="2583377"/>
    <lineage>
        <taxon>Bacteria</taxon>
        <taxon>Bacillati</taxon>
        <taxon>Bacillota</taxon>
        <taxon>Bacilli</taxon>
        <taxon>Bacillales</taxon>
        <taxon>Paenibacillaceae</taxon>
        <taxon>Saccharibacillus</taxon>
    </lineage>
</organism>
<dbReference type="InterPro" id="IPR013332">
    <property type="entry name" value="KPR_N"/>
</dbReference>
<feature type="signal peptide" evidence="12">
    <location>
        <begin position="1"/>
        <end position="22"/>
    </location>
</feature>
<evidence type="ECO:0000256" key="10">
    <source>
        <dbReference type="ARBA" id="ARBA00048793"/>
    </source>
</evidence>
<proteinExistence type="inferred from homology"/>
<dbReference type="InterPro" id="IPR013328">
    <property type="entry name" value="6PGD_dom2"/>
</dbReference>
<dbReference type="UniPathway" id="UPA00028">
    <property type="reaction ID" value="UER00004"/>
</dbReference>
<feature type="domain" description="Ketopantoate reductase C-terminal" evidence="14">
    <location>
        <begin position="199"/>
        <end position="320"/>
    </location>
</feature>
<evidence type="ECO:0000256" key="4">
    <source>
        <dbReference type="ARBA" id="ARBA00013014"/>
    </source>
</evidence>
<feature type="domain" description="Ketopantoate reductase N-terminal" evidence="13">
    <location>
        <begin position="3"/>
        <end position="165"/>
    </location>
</feature>
<keyword evidence="12" id="KW-0732">Signal</keyword>
<dbReference type="OrthoDB" id="9800163at2"/>
<accession>A0A4Y6UU42</accession>
<keyword evidence="16" id="KW-1185">Reference proteome</keyword>
<name>A0A4Y6UU42_SACBS</name>
<dbReference type="Proteomes" id="UP000316968">
    <property type="component" value="Chromosome"/>
</dbReference>
<comment type="catalytic activity">
    <reaction evidence="10 11">
        <text>(R)-pantoate + NADP(+) = 2-dehydropantoate + NADPH + H(+)</text>
        <dbReference type="Rhea" id="RHEA:16233"/>
        <dbReference type="ChEBI" id="CHEBI:11561"/>
        <dbReference type="ChEBI" id="CHEBI:15378"/>
        <dbReference type="ChEBI" id="CHEBI:15980"/>
        <dbReference type="ChEBI" id="CHEBI:57783"/>
        <dbReference type="ChEBI" id="CHEBI:58349"/>
        <dbReference type="EC" id="1.1.1.169"/>
    </reaction>
</comment>
<evidence type="ECO:0000256" key="12">
    <source>
        <dbReference type="SAM" id="SignalP"/>
    </source>
</evidence>
<dbReference type="FunFam" id="1.10.1040.10:FF:000017">
    <property type="entry name" value="2-dehydropantoate 2-reductase"/>
    <property type="match status" value="1"/>
</dbReference>
<dbReference type="AlphaFoldDB" id="A0A4Y6UU42"/>
<dbReference type="InterPro" id="IPR008927">
    <property type="entry name" value="6-PGluconate_DH-like_C_sf"/>
</dbReference>
<evidence type="ECO:0000256" key="1">
    <source>
        <dbReference type="ARBA" id="ARBA00002919"/>
    </source>
</evidence>
<evidence type="ECO:0000256" key="2">
    <source>
        <dbReference type="ARBA" id="ARBA00004994"/>
    </source>
</evidence>
<dbReference type="InterPro" id="IPR050838">
    <property type="entry name" value="Ketopantoate_reductase"/>
</dbReference>
<dbReference type="SUPFAM" id="SSF48179">
    <property type="entry name" value="6-phosphogluconate dehydrogenase C-terminal domain-like"/>
    <property type="match status" value="1"/>
</dbReference>
<evidence type="ECO:0000313" key="16">
    <source>
        <dbReference type="Proteomes" id="UP000316968"/>
    </source>
</evidence>
<dbReference type="GO" id="GO:0005737">
    <property type="term" value="C:cytoplasm"/>
    <property type="evidence" value="ECO:0007669"/>
    <property type="project" value="TreeGrafter"/>
</dbReference>
<dbReference type="GO" id="GO:0015940">
    <property type="term" value="P:pantothenate biosynthetic process"/>
    <property type="evidence" value="ECO:0007669"/>
    <property type="project" value="UniProtKB-UniPathway"/>
</dbReference>
<reference evidence="15 16" key="1">
    <citation type="submission" date="2019-06" db="EMBL/GenBank/DDBJ databases">
        <title>Saccharibacillus brassicae sp. nov., an endophytic bacterium isolated from Chinese cabbage seeds (Brassica pekinensis).</title>
        <authorList>
            <person name="Jiang L."/>
            <person name="Lee J."/>
            <person name="Kim S.W."/>
        </authorList>
    </citation>
    <scope>NUCLEOTIDE SEQUENCE [LARGE SCALE GENOMIC DNA]</scope>
    <source>
        <strain evidence="16">KCTC 43072 / ATSA2</strain>
    </source>
</reference>
<dbReference type="Pfam" id="PF02558">
    <property type="entry name" value="ApbA"/>
    <property type="match status" value="1"/>
</dbReference>
<evidence type="ECO:0000259" key="13">
    <source>
        <dbReference type="Pfam" id="PF02558"/>
    </source>
</evidence>
<gene>
    <name evidence="15" type="ORF">FFV09_02860</name>
</gene>
<dbReference type="RefSeq" id="WP_141446283.1">
    <property type="nucleotide sequence ID" value="NZ_CP041217.1"/>
</dbReference>
<evidence type="ECO:0000256" key="6">
    <source>
        <dbReference type="ARBA" id="ARBA00022655"/>
    </source>
</evidence>
<dbReference type="Pfam" id="PF08546">
    <property type="entry name" value="ApbA_C"/>
    <property type="match status" value="1"/>
</dbReference>
<keyword evidence="6 11" id="KW-0566">Pantothenate biosynthesis</keyword>
<sequence>MRIEVIGGGALGLLFAAGAASAATPTVLYTRTGEQAAIIAREGIEVRSPGEAGTGRRIRRNLHARPIEAFGVSGAEGRPTDDGDRWIVLTVKQKDVDDVLIATLARGIRPGDRLLCLQNGIGHIERLAAALPQADVYAAITTEGARRLGPDVALHAGQGSTSFGLPQGGESSTPGRIGAEKKLTDTFAAAGLPLSASNDIQTAIYRKLLMNAVINPLTALWHVENGALLESADRLAAMKALFDETVAVYASAGVVVPPEWWDELLGVCRATSRNRSSMLEDVSHGRETEAKWIGGGIAALARRCGTAAPLNEMLLRLIEGIRPDKR</sequence>
<feature type="chain" id="PRO_5021471694" description="2-dehydropantoate 2-reductase" evidence="12">
    <location>
        <begin position="23"/>
        <end position="326"/>
    </location>
</feature>
<dbReference type="PANTHER" id="PTHR43765">
    <property type="entry name" value="2-DEHYDROPANTOATE 2-REDUCTASE-RELATED"/>
    <property type="match status" value="1"/>
</dbReference>
<dbReference type="GO" id="GO:0008677">
    <property type="term" value="F:2-dehydropantoate 2-reductase activity"/>
    <property type="evidence" value="ECO:0007669"/>
    <property type="project" value="UniProtKB-EC"/>
</dbReference>
<dbReference type="EC" id="1.1.1.169" evidence="4 11"/>
<comment type="pathway">
    <text evidence="2 11">Cofactor biosynthesis; (R)-pantothenate biosynthesis; (R)-pantoate from 3-methyl-2-oxobutanoate: step 2/2.</text>
</comment>
<evidence type="ECO:0000256" key="8">
    <source>
        <dbReference type="ARBA" id="ARBA00023002"/>
    </source>
</evidence>
<dbReference type="NCBIfam" id="TIGR00745">
    <property type="entry name" value="apbA_panE"/>
    <property type="match status" value="1"/>
</dbReference>
<evidence type="ECO:0000256" key="9">
    <source>
        <dbReference type="ARBA" id="ARBA00032024"/>
    </source>
</evidence>
<evidence type="ECO:0000256" key="5">
    <source>
        <dbReference type="ARBA" id="ARBA00019465"/>
    </source>
</evidence>
<dbReference type="Gene3D" id="3.40.50.720">
    <property type="entry name" value="NAD(P)-binding Rossmann-like Domain"/>
    <property type="match status" value="1"/>
</dbReference>
<keyword evidence="8 11" id="KW-0560">Oxidoreductase</keyword>
<keyword evidence="7 11" id="KW-0521">NADP</keyword>
<protein>
    <recommendedName>
        <fullName evidence="5 11">2-dehydropantoate 2-reductase</fullName>
        <ecNumber evidence="4 11">1.1.1.169</ecNumber>
    </recommendedName>
    <alternativeName>
        <fullName evidence="9 11">Ketopantoate reductase</fullName>
    </alternativeName>
</protein>
<dbReference type="GO" id="GO:0050661">
    <property type="term" value="F:NADP binding"/>
    <property type="evidence" value="ECO:0007669"/>
    <property type="project" value="TreeGrafter"/>
</dbReference>
<evidence type="ECO:0000256" key="7">
    <source>
        <dbReference type="ARBA" id="ARBA00022857"/>
    </source>
</evidence>
<dbReference type="SUPFAM" id="SSF51735">
    <property type="entry name" value="NAD(P)-binding Rossmann-fold domains"/>
    <property type="match status" value="1"/>
</dbReference>
<evidence type="ECO:0000313" key="15">
    <source>
        <dbReference type="EMBL" id="QDH19896.1"/>
    </source>
</evidence>
<evidence type="ECO:0000259" key="14">
    <source>
        <dbReference type="Pfam" id="PF08546"/>
    </source>
</evidence>
<comment type="function">
    <text evidence="1 11">Catalyzes the NADPH-dependent reduction of ketopantoate into pantoic acid.</text>
</comment>
<comment type="similarity">
    <text evidence="3 11">Belongs to the ketopantoate reductase family.</text>
</comment>
<evidence type="ECO:0000256" key="3">
    <source>
        <dbReference type="ARBA" id="ARBA00007870"/>
    </source>
</evidence>
<dbReference type="InterPro" id="IPR013752">
    <property type="entry name" value="KPA_reductase"/>
</dbReference>
<dbReference type="PANTHER" id="PTHR43765:SF2">
    <property type="entry name" value="2-DEHYDROPANTOATE 2-REDUCTASE"/>
    <property type="match status" value="1"/>
</dbReference>
<dbReference type="InterPro" id="IPR003710">
    <property type="entry name" value="ApbA"/>
</dbReference>
<evidence type="ECO:0000256" key="11">
    <source>
        <dbReference type="RuleBase" id="RU362068"/>
    </source>
</evidence>
<dbReference type="EMBL" id="CP041217">
    <property type="protein sequence ID" value="QDH19896.1"/>
    <property type="molecule type" value="Genomic_DNA"/>
</dbReference>
<dbReference type="KEGG" id="saca:FFV09_02860"/>
<dbReference type="Gene3D" id="1.10.1040.10">
    <property type="entry name" value="N-(1-d-carboxylethyl)-l-norvaline Dehydrogenase, domain 2"/>
    <property type="match status" value="1"/>
</dbReference>